<gene>
    <name evidence="2" type="ORF">HPB51_022044</name>
</gene>
<dbReference type="EMBL" id="JABSTU010000007">
    <property type="protein sequence ID" value="KAH8026583.1"/>
    <property type="molecule type" value="Genomic_DNA"/>
</dbReference>
<dbReference type="AlphaFoldDB" id="A0A9J6DWM5"/>
<keyword evidence="3" id="KW-1185">Reference proteome</keyword>
<feature type="region of interest" description="Disordered" evidence="1">
    <location>
        <begin position="284"/>
        <end position="319"/>
    </location>
</feature>
<dbReference type="PANTHER" id="PTHR37558:SF1">
    <property type="entry name" value="HTH CENPB-TYPE DOMAIN-CONTAINING PROTEIN"/>
    <property type="match status" value="1"/>
</dbReference>
<reference evidence="2" key="2">
    <citation type="submission" date="2021-09" db="EMBL/GenBank/DDBJ databases">
        <authorList>
            <person name="Jia N."/>
            <person name="Wang J."/>
            <person name="Shi W."/>
            <person name="Du L."/>
            <person name="Sun Y."/>
            <person name="Zhan W."/>
            <person name="Jiang J."/>
            <person name="Wang Q."/>
            <person name="Zhang B."/>
            <person name="Ji P."/>
            <person name="Sakyi L.B."/>
            <person name="Cui X."/>
            <person name="Yuan T."/>
            <person name="Jiang B."/>
            <person name="Yang W."/>
            <person name="Lam T.T.-Y."/>
            <person name="Chang Q."/>
            <person name="Ding S."/>
            <person name="Wang X."/>
            <person name="Zhu J."/>
            <person name="Ruan X."/>
            <person name="Zhao L."/>
            <person name="Wei J."/>
            <person name="Que T."/>
            <person name="Du C."/>
            <person name="Cheng J."/>
            <person name="Dai P."/>
            <person name="Han X."/>
            <person name="Huang E."/>
            <person name="Gao Y."/>
            <person name="Liu J."/>
            <person name="Shao H."/>
            <person name="Ye R."/>
            <person name="Li L."/>
            <person name="Wei W."/>
            <person name="Wang X."/>
            <person name="Wang C."/>
            <person name="Huo Q."/>
            <person name="Li W."/>
            <person name="Guo W."/>
            <person name="Chen H."/>
            <person name="Chen S."/>
            <person name="Zhou L."/>
            <person name="Zhou L."/>
            <person name="Ni X."/>
            <person name="Tian J."/>
            <person name="Zhou Y."/>
            <person name="Sheng Y."/>
            <person name="Liu T."/>
            <person name="Pan Y."/>
            <person name="Xia L."/>
            <person name="Li J."/>
            <person name="Zhao F."/>
            <person name="Cao W."/>
        </authorList>
    </citation>
    <scope>NUCLEOTIDE SEQUENCE</scope>
    <source>
        <strain evidence="2">Rmic-2018</strain>
        <tissue evidence="2">Larvae</tissue>
    </source>
</reference>
<dbReference type="Proteomes" id="UP000821866">
    <property type="component" value="Unassembled WGS sequence"/>
</dbReference>
<evidence type="ECO:0000256" key="1">
    <source>
        <dbReference type="SAM" id="MobiDB-lite"/>
    </source>
</evidence>
<organism evidence="2 3">
    <name type="scientific">Rhipicephalus microplus</name>
    <name type="common">Cattle tick</name>
    <name type="synonym">Boophilus microplus</name>
    <dbReference type="NCBI Taxonomy" id="6941"/>
    <lineage>
        <taxon>Eukaryota</taxon>
        <taxon>Metazoa</taxon>
        <taxon>Ecdysozoa</taxon>
        <taxon>Arthropoda</taxon>
        <taxon>Chelicerata</taxon>
        <taxon>Arachnida</taxon>
        <taxon>Acari</taxon>
        <taxon>Parasitiformes</taxon>
        <taxon>Ixodida</taxon>
        <taxon>Ixodoidea</taxon>
        <taxon>Ixodidae</taxon>
        <taxon>Rhipicephalinae</taxon>
        <taxon>Rhipicephalus</taxon>
        <taxon>Boophilus</taxon>
    </lineage>
</organism>
<protein>
    <submittedName>
        <fullName evidence="2">Uncharacterized protein</fullName>
    </submittedName>
</protein>
<dbReference type="VEuPathDB" id="VectorBase:LOC119178060"/>
<reference evidence="2" key="1">
    <citation type="journal article" date="2020" name="Cell">
        <title>Large-Scale Comparative Analyses of Tick Genomes Elucidate Their Genetic Diversity and Vector Capacities.</title>
        <authorList>
            <consortium name="Tick Genome and Microbiome Consortium (TIGMIC)"/>
            <person name="Jia N."/>
            <person name="Wang J."/>
            <person name="Shi W."/>
            <person name="Du L."/>
            <person name="Sun Y."/>
            <person name="Zhan W."/>
            <person name="Jiang J.F."/>
            <person name="Wang Q."/>
            <person name="Zhang B."/>
            <person name="Ji P."/>
            <person name="Bell-Sakyi L."/>
            <person name="Cui X.M."/>
            <person name="Yuan T.T."/>
            <person name="Jiang B.G."/>
            <person name="Yang W.F."/>
            <person name="Lam T.T."/>
            <person name="Chang Q.C."/>
            <person name="Ding S.J."/>
            <person name="Wang X.J."/>
            <person name="Zhu J.G."/>
            <person name="Ruan X.D."/>
            <person name="Zhao L."/>
            <person name="Wei J.T."/>
            <person name="Ye R.Z."/>
            <person name="Que T.C."/>
            <person name="Du C.H."/>
            <person name="Zhou Y.H."/>
            <person name="Cheng J.X."/>
            <person name="Dai P.F."/>
            <person name="Guo W.B."/>
            <person name="Han X.H."/>
            <person name="Huang E.J."/>
            <person name="Li L.F."/>
            <person name="Wei W."/>
            <person name="Gao Y.C."/>
            <person name="Liu J.Z."/>
            <person name="Shao H.Z."/>
            <person name="Wang X."/>
            <person name="Wang C.C."/>
            <person name="Yang T.C."/>
            <person name="Huo Q.B."/>
            <person name="Li W."/>
            <person name="Chen H.Y."/>
            <person name="Chen S.E."/>
            <person name="Zhou L.G."/>
            <person name="Ni X.B."/>
            <person name="Tian J.H."/>
            <person name="Sheng Y."/>
            <person name="Liu T."/>
            <person name="Pan Y.S."/>
            <person name="Xia L.Y."/>
            <person name="Li J."/>
            <person name="Zhao F."/>
            <person name="Cao W.C."/>
        </authorList>
    </citation>
    <scope>NUCLEOTIDE SEQUENCE</scope>
    <source>
        <strain evidence="2">Rmic-2018</strain>
    </source>
</reference>
<evidence type="ECO:0000313" key="3">
    <source>
        <dbReference type="Proteomes" id="UP000821866"/>
    </source>
</evidence>
<evidence type="ECO:0000313" key="2">
    <source>
        <dbReference type="EMBL" id="KAH8026583.1"/>
    </source>
</evidence>
<sequence>MLAPSSLYWFVFSAEELMQPGSLLCTIGQGFQRTTYTFPPDGLCNIITFDSLYRKHASLAPPYPKDFEYFLETAKKHDNLNLASAFIEDPKSRVSSLPWRSHPDGGDKIASEELSAHINDAVSELMSDRINTQSRPSYTILYFWVPSSLAVKLMAQRLHNFPHFKMAASGDGTLSASAAAWPSPAQRKPRKRLRIDGDLCLLKEVVCADPFSNPAAWEDVLRNVMRAVNRELTIRDIKERVDLLIGYFQQQDTVNLRKSGTEEQYEERKQLLQDVSDLMRDVDYAPRTVPRKTNGMGPSKKNGVGPRQPAQQLASAKARRAQALQFRDAAMASLPAVWASDDGQKNGK</sequence>
<proteinExistence type="predicted"/>
<name>A0A9J6DWM5_RHIMP</name>
<dbReference type="PANTHER" id="PTHR37558">
    <property type="entry name" value="HTH CENPB-TYPE DOMAIN-CONTAINING PROTEIN"/>
    <property type="match status" value="1"/>
</dbReference>
<accession>A0A9J6DWM5</accession>
<comment type="caution">
    <text evidence="2">The sequence shown here is derived from an EMBL/GenBank/DDBJ whole genome shotgun (WGS) entry which is preliminary data.</text>
</comment>